<proteinExistence type="predicted"/>
<evidence type="ECO:0000313" key="3">
    <source>
        <dbReference type="Proteomes" id="UP000824469"/>
    </source>
</evidence>
<reference evidence="2 3" key="1">
    <citation type="journal article" date="2021" name="Nat. Plants">
        <title>The Taxus genome provides insights into paclitaxel biosynthesis.</title>
        <authorList>
            <person name="Xiong X."/>
            <person name="Gou J."/>
            <person name="Liao Q."/>
            <person name="Li Y."/>
            <person name="Zhou Q."/>
            <person name="Bi G."/>
            <person name="Li C."/>
            <person name="Du R."/>
            <person name="Wang X."/>
            <person name="Sun T."/>
            <person name="Guo L."/>
            <person name="Liang H."/>
            <person name="Lu P."/>
            <person name="Wu Y."/>
            <person name="Zhang Z."/>
            <person name="Ro D.K."/>
            <person name="Shang Y."/>
            <person name="Huang S."/>
            <person name="Yan J."/>
        </authorList>
    </citation>
    <scope>NUCLEOTIDE SEQUENCE [LARGE SCALE GENOMIC DNA]</scope>
    <source>
        <strain evidence="2">Ta-2019</strain>
    </source>
</reference>
<keyword evidence="3" id="KW-1185">Reference proteome</keyword>
<organism evidence="2 3">
    <name type="scientific">Taxus chinensis</name>
    <name type="common">Chinese yew</name>
    <name type="synonym">Taxus wallichiana var. chinensis</name>
    <dbReference type="NCBI Taxonomy" id="29808"/>
    <lineage>
        <taxon>Eukaryota</taxon>
        <taxon>Viridiplantae</taxon>
        <taxon>Streptophyta</taxon>
        <taxon>Embryophyta</taxon>
        <taxon>Tracheophyta</taxon>
        <taxon>Spermatophyta</taxon>
        <taxon>Pinopsida</taxon>
        <taxon>Pinidae</taxon>
        <taxon>Conifers II</taxon>
        <taxon>Cupressales</taxon>
        <taxon>Taxaceae</taxon>
        <taxon>Taxus</taxon>
    </lineage>
</organism>
<protein>
    <submittedName>
        <fullName evidence="2">Uncharacterized protein</fullName>
    </submittedName>
</protein>
<sequence>MPLLHIEDTPAHIGEGEQEIPIDVDIKIEAEIGEETGEDMGEDTGEENNVEESDPEWRVTEDISMVEREEMEVEKVTLVFEEPHSPER</sequence>
<feature type="compositionally biased region" description="Basic and acidic residues" evidence="1">
    <location>
        <begin position="1"/>
        <end position="10"/>
    </location>
</feature>
<evidence type="ECO:0000256" key="1">
    <source>
        <dbReference type="SAM" id="MobiDB-lite"/>
    </source>
</evidence>
<dbReference type="EMBL" id="JAHRHJ020000009">
    <property type="protein sequence ID" value="KAH9301382.1"/>
    <property type="molecule type" value="Genomic_DNA"/>
</dbReference>
<dbReference type="Proteomes" id="UP000824469">
    <property type="component" value="Unassembled WGS sequence"/>
</dbReference>
<feature type="compositionally biased region" description="Acidic residues" evidence="1">
    <location>
        <begin position="31"/>
        <end position="54"/>
    </location>
</feature>
<name>A0AA38CK00_TAXCH</name>
<feature type="region of interest" description="Disordered" evidence="1">
    <location>
        <begin position="1"/>
        <end position="56"/>
    </location>
</feature>
<gene>
    <name evidence="2" type="ORF">KI387_012965</name>
</gene>
<comment type="caution">
    <text evidence="2">The sequence shown here is derived from an EMBL/GenBank/DDBJ whole genome shotgun (WGS) entry which is preliminary data.</text>
</comment>
<evidence type="ECO:0000313" key="2">
    <source>
        <dbReference type="EMBL" id="KAH9301382.1"/>
    </source>
</evidence>
<accession>A0AA38CK00</accession>
<feature type="non-terminal residue" evidence="2">
    <location>
        <position position="88"/>
    </location>
</feature>
<dbReference type="AlphaFoldDB" id="A0AA38CK00"/>